<dbReference type="InterPro" id="IPR023529">
    <property type="entry name" value="ProQ"/>
</dbReference>
<dbReference type="Proteomes" id="UP000255264">
    <property type="component" value="Unassembled WGS sequence"/>
</dbReference>
<evidence type="ECO:0000256" key="5">
    <source>
        <dbReference type="SAM" id="MobiDB-lite"/>
    </source>
</evidence>
<dbReference type="PANTHER" id="PTHR38106">
    <property type="entry name" value="RNA CHAPERONE PROQ"/>
    <property type="match status" value="1"/>
</dbReference>
<evidence type="ECO:0000256" key="3">
    <source>
        <dbReference type="ARBA" id="ARBA00023186"/>
    </source>
</evidence>
<dbReference type="HAMAP" id="MF_00749">
    <property type="entry name" value="ProQ"/>
    <property type="match status" value="1"/>
</dbReference>
<accession>A0A377J247</accession>
<keyword evidence="3 4" id="KW-0143">Chaperone</keyword>
<evidence type="ECO:0000259" key="6">
    <source>
        <dbReference type="SMART" id="SM00945"/>
    </source>
</evidence>
<evidence type="ECO:0000256" key="2">
    <source>
        <dbReference type="ARBA" id="ARBA00022884"/>
    </source>
</evidence>
<dbReference type="SMART" id="SM00945">
    <property type="entry name" value="ProQ"/>
    <property type="match status" value="1"/>
</dbReference>
<keyword evidence="8" id="KW-1185">Reference proteome</keyword>
<comment type="similarity">
    <text evidence="4">Belongs to the ProQ family.</text>
</comment>
<dbReference type="Pfam" id="PF17516">
    <property type="entry name" value="ProQ_C"/>
    <property type="match status" value="1"/>
</dbReference>
<evidence type="ECO:0000256" key="1">
    <source>
        <dbReference type="ARBA" id="ARBA00022490"/>
    </source>
</evidence>
<dbReference type="GO" id="GO:0010608">
    <property type="term" value="P:post-transcriptional regulation of gene expression"/>
    <property type="evidence" value="ECO:0007669"/>
    <property type="project" value="InterPro"/>
</dbReference>
<organism evidence="7 8">
    <name type="scientific">Haemophilus pittmaniae</name>
    <dbReference type="NCBI Taxonomy" id="249188"/>
    <lineage>
        <taxon>Bacteria</taxon>
        <taxon>Pseudomonadati</taxon>
        <taxon>Pseudomonadota</taxon>
        <taxon>Gammaproteobacteria</taxon>
        <taxon>Pasteurellales</taxon>
        <taxon>Pasteurellaceae</taxon>
        <taxon>Haemophilus</taxon>
    </lineage>
</organism>
<reference evidence="7 8" key="1">
    <citation type="submission" date="2018-06" db="EMBL/GenBank/DDBJ databases">
        <authorList>
            <consortium name="Pathogen Informatics"/>
            <person name="Doyle S."/>
        </authorList>
    </citation>
    <scope>NUCLEOTIDE SEQUENCE [LARGE SCALE GENOMIC DNA]</scope>
    <source>
        <strain evidence="7 8">NCTC13335</strain>
    </source>
</reference>
<dbReference type="PANTHER" id="PTHR38106:SF1">
    <property type="entry name" value="RNA CHAPERONE PROQ"/>
    <property type="match status" value="1"/>
</dbReference>
<dbReference type="InterPro" id="IPR036442">
    <property type="entry name" value="ProQ/FinO_sf"/>
</dbReference>
<dbReference type="GO" id="GO:0005829">
    <property type="term" value="C:cytosol"/>
    <property type="evidence" value="ECO:0007669"/>
    <property type="project" value="TreeGrafter"/>
</dbReference>
<dbReference type="EMBL" id="UGHS01000004">
    <property type="protein sequence ID" value="STO93940.1"/>
    <property type="molecule type" value="Genomic_DNA"/>
</dbReference>
<name>A0A377J247_9PAST</name>
<comment type="subcellular location">
    <subcellularLocation>
        <location evidence="4">Cytoplasm</location>
    </subcellularLocation>
</comment>
<gene>
    <name evidence="4 7" type="primary">proQ</name>
    <name evidence="7" type="ORF">NCTC13335_01855</name>
</gene>
<dbReference type="AlphaFoldDB" id="A0A377J247"/>
<feature type="compositionally biased region" description="Basic residues" evidence="5">
    <location>
        <begin position="158"/>
        <end position="175"/>
    </location>
</feature>
<comment type="function">
    <text evidence="4">RNA chaperone with significant RNA binding, RNA strand exchange and RNA duplexing activities.</text>
</comment>
<proteinExistence type="inferred from homology"/>
<protein>
    <recommendedName>
        <fullName evidence="4">RNA chaperone ProQ</fullName>
    </recommendedName>
</protein>
<dbReference type="GO" id="GO:0034057">
    <property type="term" value="F:RNA strand-exchange activity"/>
    <property type="evidence" value="ECO:0007669"/>
    <property type="project" value="UniProtKB-UniRule"/>
</dbReference>
<keyword evidence="2 4" id="KW-0694">RNA-binding</keyword>
<dbReference type="Gene3D" id="1.10.1710.10">
    <property type="entry name" value="ProQ/FinO domain"/>
    <property type="match status" value="1"/>
</dbReference>
<dbReference type="RefSeq" id="WP_258554706.1">
    <property type="nucleotide sequence ID" value="NZ_UGHS01000004.1"/>
</dbReference>
<dbReference type="GO" id="GO:0033592">
    <property type="term" value="F:RNA strand annealing activity"/>
    <property type="evidence" value="ECO:0007669"/>
    <property type="project" value="UniProtKB-UniRule"/>
</dbReference>
<dbReference type="SUPFAM" id="SSF48657">
    <property type="entry name" value="FinO-like"/>
    <property type="match status" value="1"/>
</dbReference>
<feature type="domain" description="ProQ/FinO" evidence="6">
    <location>
        <begin position="39"/>
        <end position="153"/>
    </location>
</feature>
<feature type="region of interest" description="Disordered" evidence="5">
    <location>
        <begin position="149"/>
        <end position="176"/>
    </location>
</feature>
<dbReference type="Pfam" id="PF04352">
    <property type="entry name" value="ProQ"/>
    <property type="match status" value="1"/>
</dbReference>
<keyword evidence="1 4" id="KW-0963">Cytoplasm</keyword>
<sequence length="232" mass="25508">MTESQLDVQTDAEVQTPVADQNETVAQTDAVAVNEQDGQKLTNNKDILNYLAEKFPLCFILEGEAKPLKIGLFQDLADALADDPRVSKTQLRHVLRQYTSNWRYLYGCREGAERVDLYGNPAGVLDAEQAAFATTQLAEAKAKVAEKRKAEAAEKRAQQRRQRKPQPTNKPRRSQAKFNAVDLTKLAIGAQVKVKAGGQAKAATVLEIQKDAARVELANGVVMTVTADRLFA</sequence>
<evidence type="ECO:0000313" key="8">
    <source>
        <dbReference type="Proteomes" id="UP000255264"/>
    </source>
</evidence>
<evidence type="ECO:0000256" key="4">
    <source>
        <dbReference type="HAMAP-Rule" id="MF_00749"/>
    </source>
</evidence>
<dbReference type="InterPro" id="IPR035236">
    <property type="entry name" value="ProQ_C"/>
</dbReference>
<dbReference type="InterPro" id="IPR016103">
    <property type="entry name" value="ProQ/FinO"/>
</dbReference>
<evidence type="ECO:0000313" key="7">
    <source>
        <dbReference type="EMBL" id="STO93940.1"/>
    </source>
</evidence>
<dbReference type="NCBIfam" id="NF003434">
    <property type="entry name" value="PRK04950.1"/>
    <property type="match status" value="1"/>
</dbReference>